<dbReference type="GO" id="GO:0000149">
    <property type="term" value="F:SNARE binding"/>
    <property type="evidence" value="ECO:0007669"/>
    <property type="project" value="TreeGrafter"/>
</dbReference>
<dbReference type="Gene3D" id="1.20.5.110">
    <property type="match status" value="1"/>
</dbReference>
<dbReference type="AlphaFoldDB" id="A0AAW1QPI3"/>
<evidence type="ECO:0000256" key="9">
    <source>
        <dbReference type="SAM" id="Phobius"/>
    </source>
</evidence>
<protein>
    <recommendedName>
        <fullName evidence="8">Membrin</fullName>
    </recommendedName>
</protein>
<evidence type="ECO:0000313" key="10">
    <source>
        <dbReference type="EMBL" id="KAK9823145.1"/>
    </source>
</evidence>
<proteinExistence type="inferred from homology"/>
<accession>A0AAW1QPI3</accession>
<comment type="function">
    <text evidence="8">Involved in transport of proteins from the cis/medial-Golgi to the trans-Golgi network.</text>
</comment>
<keyword evidence="11" id="KW-1185">Reference proteome</keyword>
<dbReference type="EMBL" id="JALJOR010000002">
    <property type="protein sequence ID" value="KAK9823145.1"/>
    <property type="molecule type" value="Genomic_DNA"/>
</dbReference>
<dbReference type="Pfam" id="PF12352">
    <property type="entry name" value="V-SNARE_C"/>
    <property type="match status" value="1"/>
</dbReference>
<keyword evidence="2 8" id="KW-0813">Transport</keyword>
<comment type="similarity">
    <text evidence="8">Belongs to the GOSR2 family.</text>
</comment>
<dbReference type="SUPFAM" id="SSF58038">
    <property type="entry name" value="SNARE fusion complex"/>
    <property type="match status" value="1"/>
</dbReference>
<evidence type="ECO:0000313" key="11">
    <source>
        <dbReference type="Proteomes" id="UP001489004"/>
    </source>
</evidence>
<evidence type="ECO:0000256" key="3">
    <source>
        <dbReference type="ARBA" id="ARBA00022692"/>
    </source>
</evidence>
<keyword evidence="7 8" id="KW-0472">Membrane</keyword>
<keyword evidence="4 8" id="KW-0653">Protein transport</keyword>
<dbReference type="PIRSF" id="PIRSF028865">
    <property type="entry name" value="Membrin-2"/>
    <property type="match status" value="1"/>
</dbReference>
<dbReference type="GO" id="GO:0031201">
    <property type="term" value="C:SNARE complex"/>
    <property type="evidence" value="ECO:0007669"/>
    <property type="project" value="TreeGrafter"/>
</dbReference>
<dbReference type="PANTHER" id="PTHR21230">
    <property type="entry name" value="VESICLE TRANSPORT V-SNARE PROTEIN VTI1-RELATED"/>
    <property type="match status" value="1"/>
</dbReference>
<dbReference type="PANTHER" id="PTHR21230:SF1">
    <property type="entry name" value="GOLGI SNAP RECEPTOR COMPLEX MEMBER 2"/>
    <property type="match status" value="1"/>
</dbReference>
<comment type="subcellular location">
    <subcellularLocation>
        <location evidence="1">Golgi apparatus membrane</location>
        <topology evidence="1">Single-pass type IV membrane protein</topology>
    </subcellularLocation>
</comment>
<evidence type="ECO:0000256" key="7">
    <source>
        <dbReference type="ARBA" id="ARBA00023136"/>
    </source>
</evidence>
<dbReference type="GO" id="GO:0000139">
    <property type="term" value="C:Golgi membrane"/>
    <property type="evidence" value="ECO:0007669"/>
    <property type="project" value="UniProtKB-SubCell"/>
</dbReference>
<keyword evidence="3 9" id="KW-0812">Transmembrane</keyword>
<keyword evidence="6" id="KW-0333">Golgi apparatus</keyword>
<dbReference type="GO" id="GO:0005484">
    <property type="term" value="F:SNAP receptor activity"/>
    <property type="evidence" value="ECO:0007669"/>
    <property type="project" value="InterPro"/>
</dbReference>
<evidence type="ECO:0000256" key="1">
    <source>
        <dbReference type="ARBA" id="ARBA00004409"/>
    </source>
</evidence>
<dbReference type="InterPro" id="IPR027027">
    <property type="entry name" value="GOSR2/Membrin/Bos1"/>
</dbReference>
<evidence type="ECO:0000256" key="2">
    <source>
        <dbReference type="ARBA" id="ARBA00022448"/>
    </source>
</evidence>
<feature type="transmembrane region" description="Helical" evidence="9">
    <location>
        <begin position="198"/>
        <end position="218"/>
    </location>
</feature>
<comment type="caution">
    <text evidence="10">The sequence shown here is derived from an EMBL/GenBank/DDBJ whole genome shotgun (WGS) entry which is preliminary data.</text>
</comment>
<dbReference type="GO" id="GO:0012507">
    <property type="term" value="C:ER to Golgi transport vesicle membrane"/>
    <property type="evidence" value="ECO:0007669"/>
    <property type="project" value="TreeGrafter"/>
</dbReference>
<dbReference type="GO" id="GO:0031902">
    <property type="term" value="C:late endosome membrane"/>
    <property type="evidence" value="ECO:0007669"/>
    <property type="project" value="TreeGrafter"/>
</dbReference>
<reference evidence="10 11" key="1">
    <citation type="journal article" date="2024" name="Nat. Commun.">
        <title>Phylogenomics reveals the evolutionary origins of lichenization in chlorophyte algae.</title>
        <authorList>
            <person name="Puginier C."/>
            <person name="Libourel C."/>
            <person name="Otte J."/>
            <person name="Skaloud P."/>
            <person name="Haon M."/>
            <person name="Grisel S."/>
            <person name="Petersen M."/>
            <person name="Berrin J.G."/>
            <person name="Delaux P.M."/>
            <person name="Dal Grande F."/>
            <person name="Keller J."/>
        </authorList>
    </citation>
    <scope>NUCLEOTIDE SEQUENCE [LARGE SCALE GENOMIC DNA]</scope>
    <source>
        <strain evidence="10 11">SAG 2043</strain>
    </source>
</reference>
<evidence type="ECO:0000256" key="8">
    <source>
        <dbReference type="PIRNR" id="PIRNR028865"/>
    </source>
</evidence>
<dbReference type="Proteomes" id="UP001489004">
    <property type="component" value="Unassembled WGS sequence"/>
</dbReference>
<keyword evidence="5 9" id="KW-1133">Transmembrane helix</keyword>
<evidence type="ECO:0000256" key="5">
    <source>
        <dbReference type="ARBA" id="ARBA00022989"/>
    </source>
</evidence>
<dbReference type="GO" id="GO:0015031">
    <property type="term" value="P:protein transport"/>
    <property type="evidence" value="ECO:0007669"/>
    <property type="project" value="UniProtKB-KW"/>
</dbReference>
<name>A0AAW1QPI3_9CHLO</name>
<sequence length="220" mass="25345">MGDLTSLQKSARSLILSLREGIEQLEQASSSGHSTGLANTLEKKLADLQRTSREMDNIWRMQVVRESADKRDLWKRKVELVVEEEEALSLALHKHTHRQRRRQVEDQERYELLERRGNASTSWQVGDGDTAPLQGYVQNSKRALEEAFQTGTQVLTNMAGQRERLKSAQRKMLDVLNSVGLSDSLLRVIERRQKSDNYITYGGMVLTLVLLIGLWWWLRQ</sequence>
<organism evidence="10 11">
    <name type="scientific">[Myrmecia] bisecta</name>
    <dbReference type="NCBI Taxonomy" id="41462"/>
    <lineage>
        <taxon>Eukaryota</taxon>
        <taxon>Viridiplantae</taxon>
        <taxon>Chlorophyta</taxon>
        <taxon>core chlorophytes</taxon>
        <taxon>Trebouxiophyceae</taxon>
        <taxon>Trebouxiales</taxon>
        <taxon>Trebouxiaceae</taxon>
        <taxon>Myrmecia</taxon>
    </lineage>
</organism>
<dbReference type="GO" id="GO:0006906">
    <property type="term" value="P:vesicle fusion"/>
    <property type="evidence" value="ECO:0007669"/>
    <property type="project" value="TreeGrafter"/>
</dbReference>
<evidence type="ECO:0000256" key="4">
    <source>
        <dbReference type="ARBA" id="ARBA00022927"/>
    </source>
</evidence>
<gene>
    <name evidence="10" type="ORF">WJX72_000581</name>
</gene>
<dbReference type="GO" id="GO:0005789">
    <property type="term" value="C:endoplasmic reticulum membrane"/>
    <property type="evidence" value="ECO:0007669"/>
    <property type="project" value="TreeGrafter"/>
</dbReference>
<evidence type="ECO:0000256" key="6">
    <source>
        <dbReference type="ARBA" id="ARBA00023034"/>
    </source>
</evidence>